<feature type="transmembrane region" description="Helical" evidence="1">
    <location>
        <begin position="105"/>
        <end position="123"/>
    </location>
</feature>
<proteinExistence type="predicted"/>
<gene>
    <name evidence="2" type="ORF">FEE95_02215</name>
</gene>
<dbReference type="NCBIfam" id="NF037970">
    <property type="entry name" value="vanZ_1"/>
    <property type="match status" value="1"/>
</dbReference>
<organism evidence="2 3">
    <name type="scientific">Maribacter algarum</name>
    <name type="common">ex Zhang et al. 2020</name>
    <dbReference type="NCBI Taxonomy" id="2578118"/>
    <lineage>
        <taxon>Bacteria</taxon>
        <taxon>Pseudomonadati</taxon>
        <taxon>Bacteroidota</taxon>
        <taxon>Flavobacteriia</taxon>
        <taxon>Flavobacteriales</taxon>
        <taxon>Flavobacteriaceae</taxon>
        <taxon>Maribacter</taxon>
    </lineage>
</organism>
<dbReference type="EMBL" id="VATY01000001">
    <property type="protein sequence ID" value="TMM58263.1"/>
    <property type="molecule type" value="Genomic_DNA"/>
</dbReference>
<name>A0A5S3PTH9_9FLAO</name>
<evidence type="ECO:0000256" key="1">
    <source>
        <dbReference type="SAM" id="Phobius"/>
    </source>
</evidence>
<protein>
    <recommendedName>
        <fullName evidence="4">VanZ-like domain-containing protein</fullName>
    </recommendedName>
</protein>
<keyword evidence="1" id="KW-1133">Transmembrane helix</keyword>
<dbReference type="Proteomes" id="UP000310314">
    <property type="component" value="Unassembled WGS sequence"/>
</dbReference>
<evidence type="ECO:0000313" key="2">
    <source>
        <dbReference type="EMBL" id="TMM58263.1"/>
    </source>
</evidence>
<comment type="caution">
    <text evidence="2">The sequence shown here is derived from an EMBL/GenBank/DDBJ whole genome shotgun (WGS) entry which is preliminary data.</text>
</comment>
<feature type="transmembrane region" description="Helical" evidence="1">
    <location>
        <begin position="5"/>
        <end position="26"/>
    </location>
</feature>
<keyword evidence="1" id="KW-0472">Membrane</keyword>
<keyword evidence="1" id="KW-0812">Transmembrane</keyword>
<dbReference type="AlphaFoldDB" id="A0A5S3PTH9"/>
<feature type="transmembrane region" description="Helical" evidence="1">
    <location>
        <begin position="42"/>
        <end position="60"/>
    </location>
</feature>
<sequence length="133" mass="15367">MPKRIFFTIAFISWMVFVTFSSLYSFQGPHVSRFNIPHADKIVHFVFYFVACILGTFFLRERTKGNLPFKKAVVIMILGTIFFGILMEVLQYSMTVTRTGDLLDGLANTTGSFCGGILMKFYFSGKRRLKWEF</sequence>
<evidence type="ECO:0008006" key="4">
    <source>
        <dbReference type="Google" id="ProtNLM"/>
    </source>
</evidence>
<accession>A0A5S3PTH9</accession>
<reference evidence="2 3" key="1">
    <citation type="submission" date="2019-05" db="EMBL/GenBank/DDBJ databases">
        <authorList>
            <person name="Zhang J.-Y."/>
            <person name="Feg X."/>
            <person name="Du Z.-J."/>
        </authorList>
    </citation>
    <scope>NUCLEOTIDE SEQUENCE [LARGE SCALE GENOMIC DNA]</scope>
    <source>
        <strain evidence="2 3">RZ26</strain>
    </source>
</reference>
<keyword evidence="3" id="KW-1185">Reference proteome</keyword>
<dbReference type="PANTHER" id="PTHR28008">
    <property type="entry name" value="DOMAIN PROTEIN, PUTATIVE (AFU_ORTHOLOGUE AFUA_3G10980)-RELATED"/>
    <property type="match status" value="1"/>
</dbReference>
<feature type="transmembrane region" description="Helical" evidence="1">
    <location>
        <begin position="72"/>
        <end position="93"/>
    </location>
</feature>
<dbReference type="OrthoDB" id="5472246at2"/>
<dbReference type="PANTHER" id="PTHR28008:SF1">
    <property type="entry name" value="DOMAIN PROTEIN, PUTATIVE (AFU_ORTHOLOGUE AFUA_3G10980)-RELATED"/>
    <property type="match status" value="1"/>
</dbReference>
<evidence type="ECO:0000313" key="3">
    <source>
        <dbReference type="Proteomes" id="UP000310314"/>
    </source>
</evidence>